<organism evidence="3 4">
    <name type="scientific">Terasakiella brassicae</name>
    <dbReference type="NCBI Taxonomy" id="1634917"/>
    <lineage>
        <taxon>Bacteria</taxon>
        <taxon>Pseudomonadati</taxon>
        <taxon>Pseudomonadota</taxon>
        <taxon>Alphaproteobacteria</taxon>
        <taxon>Rhodospirillales</taxon>
        <taxon>Terasakiellaceae</taxon>
        <taxon>Terasakiella</taxon>
    </lineage>
</organism>
<dbReference type="GO" id="GO:0000160">
    <property type="term" value="P:phosphorelay signal transduction system"/>
    <property type="evidence" value="ECO:0007669"/>
    <property type="project" value="InterPro"/>
</dbReference>
<dbReference type="EMBL" id="BMHV01000003">
    <property type="protein sequence ID" value="GGF55431.1"/>
    <property type="molecule type" value="Genomic_DNA"/>
</dbReference>
<reference evidence="3" key="2">
    <citation type="submission" date="2020-09" db="EMBL/GenBank/DDBJ databases">
        <authorList>
            <person name="Sun Q."/>
            <person name="Zhou Y."/>
        </authorList>
    </citation>
    <scope>NUCLEOTIDE SEQUENCE</scope>
    <source>
        <strain evidence="3">CGMCC 1.15254</strain>
    </source>
</reference>
<dbReference type="SMART" id="SM00448">
    <property type="entry name" value="REC"/>
    <property type="match status" value="1"/>
</dbReference>
<dbReference type="InterPro" id="IPR001789">
    <property type="entry name" value="Sig_transdc_resp-reg_receiver"/>
</dbReference>
<dbReference type="Proteomes" id="UP000632498">
    <property type="component" value="Unassembled WGS sequence"/>
</dbReference>
<dbReference type="PANTHER" id="PTHR45228">
    <property type="entry name" value="CYCLIC DI-GMP PHOSPHODIESTERASE TM_0186-RELATED"/>
    <property type="match status" value="1"/>
</dbReference>
<dbReference type="AlphaFoldDB" id="A0A917F7Y1"/>
<dbReference type="InterPro" id="IPR011006">
    <property type="entry name" value="CheY-like_superfamily"/>
</dbReference>
<evidence type="ECO:0000313" key="4">
    <source>
        <dbReference type="Proteomes" id="UP000632498"/>
    </source>
</evidence>
<dbReference type="InterPro" id="IPR052020">
    <property type="entry name" value="Cyclic_di-GMP/3'3'-cGAMP_PDE"/>
</dbReference>
<keyword evidence="1" id="KW-0597">Phosphoprotein</keyword>
<keyword evidence="4" id="KW-1185">Reference proteome</keyword>
<protein>
    <submittedName>
        <fullName evidence="3">Response regulator receiver modulated metal-depenent phosphohydrolase</fullName>
    </submittedName>
</protein>
<dbReference type="PANTHER" id="PTHR45228:SF8">
    <property type="entry name" value="TWO-COMPONENT RESPONSE REGULATOR-RELATED"/>
    <property type="match status" value="1"/>
</dbReference>
<dbReference type="Pfam" id="PF00072">
    <property type="entry name" value="Response_reg"/>
    <property type="match status" value="1"/>
</dbReference>
<dbReference type="PROSITE" id="PS50110">
    <property type="entry name" value="RESPONSE_REGULATORY"/>
    <property type="match status" value="1"/>
</dbReference>
<proteinExistence type="predicted"/>
<sequence length="391" mass="43460">MTKKVLLVDDEPKLLRAISRHLKRKFDLVMAESGAEALEVLKTEGPFAVIVSDMNMPQMSGVELLERFFELSPDTVRLMLTGNADQTTAIEAINQGRIFRFFNKPVAPEVLEQGITEALRQYELITAEKTLLETTLAGSVKVLVDVLSIADPIAFGKAAKVQGWAEDIAKGLRLPNPWEIKISAMLAGLGRVAVPESVIKKLNASHPLTDGEKEMVQKIPAVGKDLIVNIPRLNNVAQNVYYQDKGFDGSGFPEDGRAGMDIPVGARLLRILKDLAAITDDNLPTRDNIAQLDRWAERYDPELKKKVQSYFEFRIRKLDDAPRVELTKMKVAHLLSGYTVHSNIETVDGLLVLASGAKLTAPQVQRLHNLTKVYEFQEPVLVDITTRESEI</sequence>
<dbReference type="Pfam" id="PF13487">
    <property type="entry name" value="HD_5"/>
    <property type="match status" value="1"/>
</dbReference>
<feature type="domain" description="Response regulatory" evidence="2">
    <location>
        <begin position="4"/>
        <end position="119"/>
    </location>
</feature>
<gene>
    <name evidence="3" type="ORF">GCM10011332_06040</name>
</gene>
<evidence type="ECO:0000259" key="2">
    <source>
        <dbReference type="PROSITE" id="PS50110"/>
    </source>
</evidence>
<comment type="caution">
    <text evidence="3">The sequence shown here is derived from an EMBL/GenBank/DDBJ whole genome shotgun (WGS) entry which is preliminary data.</text>
</comment>
<dbReference type="Gene3D" id="3.40.50.2300">
    <property type="match status" value="1"/>
</dbReference>
<feature type="modified residue" description="4-aspartylphosphate" evidence="1">
    <location>
        <position position="53"/>
    </location>
</feature>
<evidence type="ECO:0000256" key="1">
    <source>
        <dbReference type="PROSITE-ProRule" id="PRU00169"/>
    </source>
</evidence>
<name>A0A917F7Y1_9PROT</name>
<dbReference type="RefSeq" id="WP_188661433.1">
    <property type="nucleotide sequence ID" value="NZ_BMHV01000003.1"/>
</dbReference>
<evidence type="ECO:0000313" key="3">
    <source>
        <dbReference type="EMBL" id="GGF55431.1"/>
    </source>
</evidence>
<dbReference type="SUPFAM" id="SSF52172">
    <property type="entry name" value="CheY-like"/>
    <property type="match status" value="1"/>
</dbReference>
<dbReference type="Gene3D" id="1.10.3210.10">
    <property type="entry name" value="Hypothetical protein af1432"/>
    <property type="match status" value="1"/>
</dbReference>
<reference evidence="3" key="1">
    <citation type="journal article" date="2014" name="Int. J. Syst. Evol. Microbiol.">
        <title>Complete genome sequence of Corynebacterium casei LMG S-19264T (=DSM 44701T), isolated from a smear-ripened cheese.</title>
        <authorList>
            <consortium name="US DOE Joint Genome Institute (JGI-PGF)"/>
            <person name="Walter F."/>
            <person name="Albersmeier A."/>
            <person name="Kalinowski J."/>
            <person name="Ruckert C."/>
        </authorList>
    </citation>
    <scope>NUCLEOTIDE SEQUENCE</scope>
    <source>
        <strain evidence="3">CGMCC 1.15254</strain>
    </source>
</reference>
<dbReference type="CDD" id="cd17569">
    <property type="entry name" value="REC_HupR-like"/>
    <property type="match status" value="1"/>
</dbReference>
<accession>A0A917F7Y1</accession>